<dbReference type="RefSeq" id="WP_193989726.1">
    <property type="nucleotide sequence ID" value="NZ_JADEXP010000001.1"/>
</dbReference>
<dbReference type="PROSITE" id="PS50804">
    <property type="entry name" value="SCAN_BOX"/>
    <property type="match status" value="1"/>
</dbReference>
<protein>
    <recommendedName>
        <fullName evidence="2">SCAN box domain-containing protein</fullName>
    </recommendedName>
</protein>
<organism evidence="3 4">
    <name type="scientific">Leptolyngbya cf. ectocarpi LEGE 11479</name>
    <dbReference type="NCBI Taxonomy" id="1828722"/>
    <lineage>
        <taxon>Bacteria</taxon>
        <taxon>Bacillati</taxon>
        <taxon>Cyanobacteriota</taxon>
        <taxon>Cyanophyceae</taxon>
        <taxon>Leptolyngbyales</taxon>
        <taxon>Leptolyngbyaceae</taxon>
        <taxon>Leptolyngbya group</taxon>
        <taxon>Leptolyngbya</taxon>
    </lineage>
</organism>
<evidence type="ECO:0000313" key="3">
    <source>
        <dbReference type="EMBL" id="MBE9065069.1"/>
    </source>
</evidence>
<dbReference type="AlphaFoldDB" id="A0A928ZTC5"/>
<feature type="domain" description="SCAN box" evidence="2">
    <location>
        <begin position="73"/>
        <end position="131"/>
    </location>
</feature>
<dbReference type="Proteomes" id="UP000615026">
    <property type="component" value="Unassembled WGS sequence"/>
</dbReference>
<gene>
    <name evidence="3" type="ORF">IQ260_00170</name>
</gene>
<reference evidence="3" key="1">
    <citation type="submission" date="2020-10" db="EMBL/GenBank/DDBJ databases">
        <authorList>
            <person name="Castelo-Branco R."/>
            <person name="Eusebio N."/>
            <person name="Adriana R."/>
            <person name="Vieira A."/>
            <person name="Brugerolle De Fraissinette N."/>
            <person name="Rezende De Castro R."/>
            <person name="Schneider M.P."/>
            <person name="Vasconcelos V."/>
            <person name="Leao P.N."/>
        </authorList>
    </citation>
    <scope>NUCLEOTIDE SEQUENCE</scope>
    <source>
        <strain evidence="3">LEGE 11479</strain>
    </source>
</reference>
<comment type="caution">
    <text evidence="3">The sequence shown here is derived from an EMBL/GenBank/DDBJ whole genome shotgun (WGS) entry which is preliminary data.</text>
</comment>
<evidence type="ECO:0000313" key="4">
    <source>
        <dbReference type="Proteomes" id="UP000615026"/>
    </source>
</evidence>
<evidence type="ECO:0000256" key="1">
    <source>
        <dbReference type="SAM" id="MobiDB-lite"/>
    </source>
</evidence>
<accession>A0A928ZTC5</accession>
<dbReference type="InterPro" id="IPR003309">
    <property type="entry name" value="SCAN_dom"/>
</dbReference>
<dbReference type="EMBL" id="JADEXP010000001">
    <property type="protein sequence ID" value="MBE9065069.1"/>
    <property type="molecule type" value="Genomic_DNA"/>
</dbReference>
<evidence type="ECO:0000259" key="2">
    <source>
        <dbReference type="PROSITE" id="PS50804"/>
    </source>
</evidence>
<name>A0A928ZTC5_LEPEC</name>
<proteinExistence type="predicted"/>
<keyword evidence="4" id="KW-1185">Reference proteome</keyword>
<feature type="region of interest" description="Disordered" evidence="1">
    <location>
        <begin position="1"/>
        <end position="60"/>
    </location>
</feature>
<sequence>MSFHSAQPHENGPSGNFEPWGDFSQYVDGGSHEFPAASTDEQTDQQRTFASEESEKSDDEAKFELLSAYLDDEVTAEERQLVAQWLRDDPNIQQMYQQLLMLRQAIRTAPVPEQPALKVPSPPKLWEGTSLGMMRWTLVCAVAIALLGGLSQLTTTSGRQNLQEAWQFIKTLPQGTLLELASTTRENATEPPVQLGQNIK</sequence>